<dbReference type="EMBL" id="JAWDGP010005611">
    <property type="protein sequence ID" value="KAK3755055.1"/>
    <property type="molecule type" value="Genomic_DNA"/>
</dbReference>
<proteinExistence type="predicted"/>
<comment type="caution">
    <text evidence="2">The sequence shown here is derived from an EMBL/GenBank/DDBJ whole genome shotgun (WGS) entry which is preliminary data.</text>
</comment>
<sequence length="85" mass="9921">MLRMQFAGPFRHVLPNRDTWRSAAPTYNDHQTGNPGQDQRRNPDTRTRRRDHTIQEDSINHDRGEQSIHLFSLGENSKSPGMFMC</sequence>
<feature type="region of interest" description="Disordered" evidence="1">
    <location>
        <begin position="1"/>
        <end position="85"/>
    </location>
</feature>
<evidence type="ECO:0000256" key="1">
    <source>
        <dbReference type="SAM" id="MobiDB-lite"/>
    </source>
</evidence>
<accession>A0AAE1D3M0</accession>
<dbReference type="Proteomes" id="UP001283361">
    <property type="component" value="Unassembled WGS sequence"/>
</dbReference>
<dbReference type="AlphaFoldDB" id="A0AAE1D3M0"/>
<protein>
    <submittedName>
        <fullName evidence="2">Uncharacterized protein</fullName>
    </submittedName>
</protein>
<organism evidence="2 3">
    <name type="scientific">Elysia crispata</name>
    <name type="common">lettuce slug</name>
    <dbReference type="NCBI Taxonomy" id="231223"/>
    <lineage>
        <taxon>Eukaryota</taxon>
        <taxon>Metazoa</taxon>
        <taxon>Spiralia</taxon>
        <taxon>Lophotrochozoa</taxon>
        <taxon>Mollusca</taxon>
        <taxon>Gastropoda</taxon>
        <taxon>Heterobranchia</taxon>
        <taxon>Euthyneura</taxon>
        <taxon>Panpulmonata</taxon>
        <taxon>Sacoglossa</taxon>
        <taxon>Placobranchoidea</taxon>
        <taxon>Plakobranchidae</taxon>
        <taxon>Elysia</taxon>
    </lineage>
</organism>
<reference evidence="2" key="1">
    <citation type="journal article" date="2023" name="G3 (Bethesda)">
        <title>A reference genome for the long-term kleptoplast-retaining sea slug Elysia crispata morphotype clarki.</title>
        <authorList>
            <person name="Eastman K.E."/>
            <person name="Pendleton A.L."/>
            <person name="Shaikh M.A."/>
            <person name="Suttiyut T."/>
            <person name="Ogas R."/>
            <person name="Tomko P."/>
            <person name="Gavelis G."/>
            <person name="Widhalm J.R."/>
            <person name="Wisecaver J.H."/>
        </authorList>
    </citation>
    <scope>NUCLEOTIDE SEQUENCE</scope>
    <source>
        <strain evidence="2">ECLA1</strain>
    </source>
</reference>
<name>A0AAE1D3M0_9GAST</name>
<evidence type="ECO:0000313" key="2">
    <source>
        <dbReference type="EMBL" id="KAK3755055.1"/>
    </source>
</evidence>
<feature type="compositionally biased region" description="Basic and acidic residues" evidence="1">
    <location>
        <begin position="38"/>
        <end position="66"/>
    </location>
</feature>
<keyword evidence="3" id="KW-1185">Reference proteome</keyword>
<evidence type="ECO:0000313" key="3">
    <source>
        <dbReference type="Proteomes" id="UP001283361"/>
    </source>
</evidence>
<gene>
    <name evidence="2" type="ORF">RRG08_039334</name>
</gene>